<organism evidence="2 3">
    <name type="scientific">Fructobacillus pseudoficulneus</name>
    <dbReference type="NCBI Taxonomy" id="220714"/>
    <lineage>
        <taxon>Bacteria</taxon>
        <taxon>Bacillati</taxon>
        <taxon>Bacillota</taxon>
        <taxon>Bacilli</taxon>
        <taxon>Lactobacillales</taxon>
        <taxon>Lactobacillaceae</taxon>
        <taxon>Fructobacillus</taxon>
    </lineage>
</organism>
<name>A0A3F3GS47_9LACO</name>
<dbReference type="EMBL" id="DF968063">
    <property type="protein sequence ID" value="GAP02445.1"/>
    <property type="molecule type" value="Genomic_DNA"/>
</dbReference>
<dbReference type="STRING" id="220714.SAMN05660469_0398"/>
<gene>
    <name evidence="2" type="ORF">FPFC_013260</name>
</gene>
<feature type="domain" description="NIF system FeS cluster assembly NifU N-terminal" evidence="1">
    <location>
        <begin position="10"/>
        <end position="130"/>
    </location>
</feature>
<evidence type="ECO:0000259" key="1">
    <source>
        <dbReference type="Pfam" id="PF01592"/>
    </source>
</evidence>
<dbReference type="Proteomes" id="UP000061227">
    <property type="component" value="Unassembled WGS sequence"/>
</dbReference>
<dbReference type="CDD" id="cd06664">
    <property type="entry name" value="IscU_like"/>
    <property type="match status" value="1"/>
</dbReference>
<accession>A0A3F3GS47</accession>
<dbReference type="PANTHER" id="PTHR10093">
    <property type="entry name" value="IRON-SULFUR CLUSTER ASSEMBLY ENZYME NIFU HOMOLOG"/>
    <property type="match status" value="1"/>
</dbReference>
<protein>
    <submittedName>
        <fullName evidence="2">NifU family protein</fullName>
    </submittedName>
</protein>
<evidence type="ECO:0000313" key="2">
    <source>
        <dbReference type="EMBL" id="GAP02445.1"/>
    </source>
</evidence>
<dbReference type="Gene3D" id="3.90.1010.10">
    <property type="match status" value="1"/>
</dbReference>
<reference evidence="2 3" key="1">
    <citation type="journal article" date="2015" name="BMC Genomics">
        <title>Comparative genomics of Fructobacillus spp. and Leuconostoc spp. reveals niche-specific evolution of Fructobacillus spp.</title>
        <authorList>
            <person name="Endo A."/>
            <person name="Tanizawa Y."/>
            <person name="Tanaka N."/>
            <person name="Maeno S."/>
            <person name="Kumar H."/>
            <person name="Shiwa Y."/>
            <person name="Okada S."/>
            <person name="Yoshikawa H."/>
            <person name="Dicks L."/>
            <person name="Nakagawa J."/>
            <person name="Arita M."/>
        </authorList>
    </citation>
    <scope>NUCLEOTIDE SEQUENCE [LARGE SCALE GENOMIC DNA]</scope>
    <source>
        <strain evidence="2 3">DSM 15468</strain>
    </source>
</reference>
<dbReference type="NCBIfam" id="TIGR01994">
    <property type="entry name" value="SUF_scaf_2"/>
    <property type="match status" value="1"/>
</dbReference>
<dbReference type="GO" id="GO:0005506">
    <property type="term" value="F:iron ion binding"/>
    <property type="evidence" value="ECO:0007669"/>
    <property type="project" value="InterPro"/>
</dbReference>
<sequence length="157" mass="17078">MTNPELNQLYRQVIVDYAKNPHHFRQDLGEEALSARRFNASCGDVLQIQLVIDQEKISDASFDGQGCAISLAATSMLLDQLIGQSLTEARTLLADFSNLILGAENQGQSDSLGELELLAGIRSFPARIKCATLAGHVVTDVLDEFDDLNQKGETNGN</sequence>
<proteinExistence type="predicted"/>
<dbReference type="InterPro" id="IPR002871">
    <property type="entry name" value="NIF_FeS_clus_asmbl_NifU_N"/>
</dbReference>
<dbReference type="GO" id="GO:0016226">
    <property type="term" value="P:iron-sulfur cluster assembly"/>
    <property type="evidence" value="ECO:0007669"/>
    <property type="project" value="InterPro"/>
</dbReference>
<dbReference type="RefSeq" id="WP_059376294.1">
    <property type="nucleotide sequence ID" value="NZ_DF968063.1"/>
</dbReference>
<dbReference type="AlphaFoldDB" id="A0A3F3GS47"/>
<dbReference type="Pfam" id="PF01592">
    <property type="entry name" value="NifU_N"/>
    <property type="match status" value="1"/>
</dbReference>
<evidence type="ECO:0000313" key="3">
    <source>
        <dbReference type="Proteomes" id="UP000061227"/>
    </source>
</evidence>
<dbReference type="SUPFAM" id="SSF82649">
    <property type="entry name" value="SufE/NifU"/>
    <property type="match status" value="1"/>
</dbReference>
<keyword evidence="3" id="KW-1185">Reference proteome</keyword>
<dbReference type="OrthoDB" id="9804157at2"/>
<dbReference type="GO" id="GO:0051536">
    <property type="term" value="F:iron-sulfur cluster binding"/>
    <property type="evidence" value="ECO:0007669"/>
    <property type="project" value="InterPro"/>
</dbReference>